<name>A0A5J6DAX8_9CAUD</name>
<proteinExistence type="predicted"/>
<reference evidence="1 2" key="1">
    <citation type="submission" date="2019-07" db="EMBL/GenBank/DDBJ databases">
        <title>Complete genome sequence of bacteriophage infecting Erwinia pyrifoliae.</title>
        <authorList>
            <person name="Kim S.G."/>
            <person name="Park S.C."/>
        </authorList>
    </citation>
    <scope>NUCLEOTIDE SEQUENCE [LARGE SCALE GENOMIC DNA]</scope>
</reference>
<dbReference type="EMBL" id="MN184886">
    <property type="protein sequence ID" value="QEQ94783.1"/>
    <property type="molecule type" value="Genomic_DNA"/>
</dbReference>
<dbReference type="Proteomes" id="UP000325507">
    <property type="component" value="Segment"/>
</dbReference>
<accession>A0A5J6DAX8</accession>
<evidence type="ECO:0000313" key="2">
    <source>
        <dbReference type="Proteomes" id="UP000325507"/>
    </source>
</evidence>
<evidence type="ECO:0000313" key="1">
    <source>
        <dbReference type="EMBL" id="QEQ94783.1"/>
    </source>
</evidence>
<organism evidence="1 2">
    <name type="scientific">Erwinia phage pEp_SNUABM_08</name>
    <dbReference type="NCBI Taxonomy" id="2593268"/>
    <lineage>
        <taxon>Viruses</taxon>
        <taxon>Duplodnaviria</taxon>
        <taxon>Heunggongvirae</taxon>
        <taxon>Uroviricota</taxon>
        <taxon>Caudoviricetes</taxon>
        <taxon>Casjensviridae</taxon>
        <taxon>Gwanakrovirus</taxon>
        <taxon>Gwanakrovirus SNUABM08</taxon>
    </lineage>
</organism>
<protein>
    <submittedName>
        <fullName evidence="1">Uncharacterized protein</fullName>
    </submittedName>
</protein>
<keyword evidence="2" id="KW-1185">Reference proteome</keyword>
<sequence>MAEELYMGTYRLTAVTVRSRAVDVAGAVPASRIAMIYADGPRIQMATSRMLAVVANTRTPDLLGAVPAARMAMLYADPPNFQMANYRTVAVTANTRSPDILGLAAAGRISFIISPPAGYAAAGRIAFIINQQETGPAAYVPQFFMKVQQKEAWPTVADTVSTTRALQVFQKVVQKENVTMPWSQTRVVSESLKVLQQLAYSFGQSNTRVMSEAMQVLQSDLHQHIPVSMDYVLSEAMQVVQQTPMKIWQSPHYALSLAQWELYKTPMGFLPRSTTTAYHTSLKVLQGTEEGYLPWSTTTVGQVAVKTLFDYTSPMPDQGTNEVYQETLLALQHTDGEVGIVGPEQARQLVMQALQSAPAPLLQSNTRALSLANLVLAQEHYDPPESIGKTSGLQTVMKVAIESTDFINPEIMQSQTRVCQTIVKALQESDPMEMWVSPAIVPQAHIEWLQGANYPSPGDMVPPDKAALVSQLGIRTLQHADFENPQSNTRALQMTQLTSQYLFYTPASDMAEKGIFIGQMLEAVAQNVAYPDPAEPISPVYADQIAVIAAYTDDKFPDPTKEAQPGEVFQVVEISASGVEYPDPNVSQVWAEVTQTIVQKSSSDTFPDPSVPVSSVALTQISIQASTNADYADPANMVSPAEVSQAISQVSHKSTFPNPANPASTLTVDQTLQMVAIPDVTLYGVPDYAIKHRPIITISIVYIQTS</sequence>
<gene>
    <name evidence="1" type="ORF">pEpSNUABM08_36</name>
</gene>